<evidence type="ECO:0000313" key="3">
    <source>
        <dbReference type="EMBL" id="GGC74686.1"/>
    </source>
</evidence>
<dbReference type="Proteomes" id="UP000637423">
    <property type="component" value="Unassembled WGS sequence"/>
</dbReference>
<dbReference type="InterPro" id="IPR006121">
    <property type="entry name" value="HMA_dom"/>
</dbReference>
<reference evidence="3" key="1">
    <citation type="journal article" date="2014" name="Int. J. Syst. Evol. Microbiol.">
        <title>Complete genome sequence of Corynebacterium casei LMG S-19264T (=DSM 44701T), isolated from a smear-ripened cheese.</title>
        <authorList>
            <consortium name="US DOE Joint Genome Institute (JGI-PGF)"/>
            <person name="Walter F."/>
            <person name="Albersmeier A."/>
            <person name="Kalinowski J."/>
            <person name="Ruckert C."/>
        </authorList>
    </citation>
    <scope>NUCLEOTIDE SEQUENCE</scope>
    <source>
        <strain evidence="3">CGMCC 1.10998</strain>
    </source>
</reference>
<comment type="caution">
    <text evidence="3">The sequence shown here is derived from an EMBL/GenBank/DDBJ whole genome shotgun (WGS) entry which is preliminary data.</text>
</comment>
<proteinExistence type="predicted"/>
<protein>
    <recommendedName>
        <fullName evidence="2">HMA domain-containing protein</fullName>
    </recommendedName>
</protein>
<keyword evidence="4" id="KW-1185">Reference proteome</keyword>
<evidence type="ECO:0000259" key="2">
    <source>
        <dbReference type="PROSITE" id="PS50846"/>
    </source>
</evidence>
<dbReference type="RefSeq" id="WP_188566138.1">
    <property type="nucleotide sequence ID" value="NZ_BMED01000002.1"/>
</dbReference>
<gene>
    <name evidence="3" type="ORF">GCM10011396_22420</name>
</gene>
<reference evidence="3" key="2">
    <citation type="submission" date="2020-09" db="EMBL/GenBank/DDBJ databases">
        <authorList>
            <person name="Sun Q."/>
            <person name="Zhou Y."/>
        </authorList>
    </citation>
    <scope>NUCLEOTIDE SEQUENCE</scope>
    <source>
        <strain evidence="3">CGMCC 1.10998</strain>
    </source>
</reference>
<evidence type="ECO:0000313" key="4">
    <source>
        <dbReference type="Proteomes" id="UP000637423"/>
    </source>
</evidence>
<dbReference type="PROSITE" id="PS50846">
    <property type="entry name" value="HMA_2"/>
    <property type="match status" value="1"/>
</dbReference>
<evidence type="ECO:0000256" key="1">
    <source>
        <dbReference type="ARBA" id="ARBA00022723"/>
    </source>
</evidence>
<accession>A0A916UIT5</accession>
<organism evidence="3 4">
    <name type="scientific">Undibacterium terreum</name>
    <dbReference type="NCBI Taxonomy" id="1224302"/>
    <lineage>
        <taxon>Bacteria</taxon>
        <taxon>Pseudomonadati</taxon>
        <taxon>Pseudomonadota</taxon>
        <taxon>Betaproteobacteria</taxon>
        <taxon>Burkholderiales</taxon>
        <taxon>Oxalobacteraceae</taxon>
        <taxon>Undibacterium</taxon>
    </lineage>
</organism>
<dbReference type="Pfam" id="PF00403">
    <property type="entry name" value="HMA"/>
    <property type="match status" value="1"/>
</dbReference>
<dbReference type="Gene3D" id="3.30.70.100">
    <property type="match status" value="1"/>
</dbReference>
<name>A0A916UIT5_9BURK</name>
<dbReference type="PROSITE" id="PS01047">
    <property type="entry name" value="HMA_1"/>
    <property type="match status" value="1"/>
</dbReference>
<dbReference type="InterPro" id="IPR036163">
    <property type="entry name" value="HMA_dom_sf"/>
</dbReference>
<dbReference type="AlphaFoldDB" id="A0A916UIT5"/>
<dbReference type="EMBL" id="BMED01000002">
    <property type="protein sequence ID" value="GGC74686.1"/>
    <property type="molecule type" value="Genomic_DNA"/>
</dbReference>
<keyword evidence="1" id="KW-0479">Metal-binding</keyword>
<dbReference type="CDD" id="cd00371">
    <property type="entry name" value="HMA"/>
    <property type="match status" value="1"/>
</dbReference>
<sequence>MVVLQVEEMSCAHCVSMVTKAVQSVDSAARVDIDLASKKVQVDSQADVTAIADAINDAGYPVTSSTTM</sequence>
<dbReference type="InterPro" id="IPR017969">
    <property type="entry name" value="Heavy-metal-associated_CS"/>
</dbReference>
<dbReference type="GO" id="GO:0046872">
    <property type="term" value="F:metal ion binding"/>
    <property type="evidence" value="ECO:0007669"/>
    <property type="project" value="UniProtKB-KW"/>
</dbReference>
<feature type="domain" description="HMA" evidence="2">
    <location>
        <begin position="1"/>
        <end position="63"/>
    </location>
</feature>
<dbReference type="SUPFAM" id="SSF55008">
    <property type="entry name" value="HMA, heavy metal-associated domain"/>
    <property type="match status" value="1"/>
</dbReference>